<dbReference type="AlphaFoldDB" id="A0A0D0DEZ7"/>
<evidence type="ECO:0000313" key="1">
    <source>
        <dbReference type="EMBL" id="KIK96177.1"/>
    </source>
</evidence>
<proteinExistence type="predicted"/>
<protein>
    <recommendedName>
        <fullName evidence="3">DDE-1 domain-containing protein</fullName>
    </recommendedName>
</protein>
<reference evidence="1 2" key="1">
    <citation type="submission" date="2014-04" db="EMBL/GenBank/DDBJ databases">
        <authorList>
            <consortium name="DOE Joint Genome Institute"/>
            <person name="Kuo A."/>
            <person name="Kohler A."/>
            <person name="Jargeat P."/>
            <person name="Nagy L.G."/>
            <person name="Floudas D."/>
            <person name="Copeland A."/>
            <person name="Barry K.W."/>
            <person name="Cichocki N."/>
            <person name="Veneault-Fourrey C."/>
            <person name="LaButti K."/>
            <person name="Lindquist E.A."/>
            <person name="Lipzen A."/>
            <person name="Lundell T."/>
            <person name="Morin E."/>
            <person name="Murat C."/>
            <person name="Sun H."/>
            <person name="Tunlid A."/>
            <person name="Henrissat B."/>
            <person name="Grigoriev I.V."/>
            <person name="Hibbett D.S."/>
            <person name="Martin F."/>
            <person name="Nordberg H.P."/>
            <person name="Cantor M.N."/>
            <person name="Hua S.X."/>
        </authorList>
    </citation>
    <scope>NUCLEOTIDE SEQUENCE [LARGE SCALE GENOMIC DNA]</scope>
    <source>
        <strain evidence="1 2">Ve08.2h10</strain>
    </source>
</reference>
<feature type="non-terminal residue" evidence="1">
    <location>
        <position position="1"/>
    </location>
</feature>
<gene>
    <name evidence="1" type="ORF">PAXRUDRAFT_139013</name>
</gene>
<keyword evidence="2" id="KW-1185">Reference proteome</keyword>
<accession>A0A0D0DEZ7</accession>
<evidence type="ECO:0000313" key="2">
    <source>
        <dbReference type="Proteomes" id="UP000054538"/>
    </source>
</evidence>
<dbReference type="HOGENOM" id="CLU_207548_0_0_1"/>
<organism evidence="1 2">
    <name type="scientific">Paxillus rubicundulus Ve08.2h10</name>
    <dbReference type="NCBI Taxonomy" id="930991"/>
    <lineage>
        <taxon>Eukaryota</taxon>
        <taxon>Fungi</taxon>
        <taxon>Dikarya</taxon>
        <taxon>Basidiomycota</taxon>
        <taxon>Agaricomycotina</taxon>
        <taxon>Agaricomycetes</taxon>
        <taxon>Agaricomycetidae</taxon>
        <taxon>Boletales</taxon>
        <taxon>Paxilineae</taxon>
        <taxon>Paxillaceae</taxon>
        <taxon>Paxillus</taxon>
    </lineage>
</organism>
<sequence>VLLLLEFRCELNFIEQCWGRAKRIYWQFPASTKEADLEQNVCKALDSVTLKLMCKYVLPHSIWI</sequence>
<evidence type="ECO:0008006" key="3">
    <source>
        <dbReference type="Google" id="ProtNLM"/>
    </source>
</evidence>
<dbReference type="InParanoid" id="A0A0D0DEZ7"/>
<dbReference type="EMBL" id="KN824999">
    <property type="protein sequence ID" value="KIK96177.1"/>
    <property type="molecule type" value="Genomic_DNA"/>
</dbReference>
<reference evidence="2" key="2">
    <citation type="submission" date="2015-01" db="EMBL/GenBank/DDBJ databases">
        <title>Evolutionary Origins and Diversification of the Mycorrhizal Mutualists.</title>
        <authorList>
            <consortium name="DOE Joint Genome Institute"/>
            <consortium name="Mycorrhizal Genomics Consortium"/>
            <person name="Kohler A."/>
            <person name="Kuo A."/>
            <person name="Nagy L.G."/>
            <person name="Floudas D."/>
            <person name="Copeland A."/>
            <person name="Barry K.W."/>
            <person name="Cichocki N."/>
            <person name="Veneault-Fourrey C."/>
            <person name="LaButti K."/>
            <person name="Lindquist E.A."/>
            <person name="Lipzen A."/>
            <person name="Lundell T."/>
            <person name="Morin E."/>
            <person name="Murat C."/>
            <person name="Riley R."/>
            <person name="Ohm R."/>
            <person name="Sun H."/>
            <person name="Tunlid A."/>
            <person name="Henrissat B."/>
            <person name="Grigoriev I.V."/>
            <person name="Hibbett D.S."/>
            <person name="Martin F."/>
        </authorList>
    </citation>
    <scope>NUCLEOTIDE SEQUENCE [LARGE SCALE GENOMIC DNA]</scope>
    <source>
        <strain evidence="2">Ve08.2h10</strain>
    </source>
</reference>
<name>A0A0D0DEZ7_9AGAM</name>
<dbReference type="OrthoDB" id="2416294at2759"/>
<dbReference type="Proteomes" id="UP000054538">
    <property type="component" value="Unassembled WGS sequence"/>
</dbReference>